<evidence type="ECO:0000259" key="2">
    <source>
        <dbReference type="Pfam" id="PF00534"/>
    </source>
</evidence>
<dbReference type="Proteomes" id="UP000028013">
    <property type="component" value="Unassembled WGS sequence"/>
</dbReference>
<reference evidence="4 5" key="1">
    <citation type="submission" date="2014-04" db="EMBL/GenBank/DDBJ databases">
        <authorList>
            <person name="Sears C."/>
            <person name="Carroll K."/>
            <person name="Sack B.R."/>
            <person name="Qadri F."/>
            <person name="Myers L.L."/>
            <person name="Chung G.-T."/>
            <person name="Escheverria P."/>
            <person name="Fraser C.M."/>
            <person name="Sadzewicz L."/>
            <person name="Shefchek K.A."/>
            <person name="Tallon L."/>
            <person name="Das S.P."/>
            <person name="Daugherty S."/>
            <person name="Mongodin E.F."/>
        </authorList>
    </citation>
    <scope>NUCLEOTIDE SEQUENCE [LARGE SCALE GENOMIC DNA]</scope>
    <source>
        <strain evidence="4 5">3978 T3 ii</strain>
    </source>
</reference>
<dbReference type="Gene3D" id="3.40.50.2000">
    <property type="entry name" value="Glycogen Phosphorylase B"/>
    <property type="match status" value="2"/>
</dbReference>
<dbReference type="PANTHER" id="PTHR46401">
    <property type="entry name" value="GLYCOSYLTRANSFERASE WBBK-RELATED"/>
    <property type="match status" value="1"/>
</dbReference>
<dbReference type="InterPro" id="IPR028098">
    <property type="entry name" value="Glyco_trans_4-like_N"/>
</dbReference>
<dbReference type="AlphaFoldDB" id="A0A078S2W5"/>
<accession>A0A078S2W5</accession>
<protein>
    <submittedName>
        <fullName evidence="4">Glycosyl transferases group 1 family protein</fullName>
    </submittedName>
</protein>
<evidence type="ECO:0000259" key="3">
    <source>
        <dbReference type="Pfam" id="PF13439"/>
    </source>
</evidence>
<dbReference type="EMBL" id="JNHN01000159">
    <property type="protein sequence ID" value="KDS52419.1"/>
    <property type="molecule type" value="Genomic_DNA"/>
</dbReference>
<dbReference type="Pfam" id="PF00534">
    <property type="entry name" value="Glycos_transf_1"/>
    <property type="match status" value="1"/>
</dbReference>
<dbReference type="CDD" id="cd03809">
    <property type="entry name" value="GT4_MtfB-like"/>
    <property type="match status" value="1"/>
</dbReference>
<dbReference type="RefSeq" id="WP_008662066.1">
    <property type="nucleotide sequence ID" value="NZ_JNHN01000159.1"/>
</dbReference>
<gene>
    <name evidence="4" type="ORF">M094_0020</name>
</gene>
<evidence type="ECO:0000256" key="1">
    <source>
        <dbReference type="ARBA" id="ARBA00022679"/>
    </source>
</evidence>
<comment type="caution">
    <text evidence="4">The sequence shown here is derived from an EMBL/GenBank/DDBJ whole genome shotgun (WGS) entry which is preliminary data.</text>
</comment>
<organism evidence="4 5">
    <name type="scientific">Bacteroides uniformis str. 3978 T3 ii</name>
    <dbReference type="NCBI Taxonomy" id="1339349"/>
    <lineage>
        <taxon>Bacteria</taxon>
        <taxon>Pseudomonadati</taxon>
        <taxon>Bacteroidota</taxon>
        <taxon>Bacteroidia</taxon>
        <taxon>Bacteroidales</taxon>
        <taxon>Bacteroidaceae</taxon>
        <taxon>Bacteroides</taxon>
    </lineage>
</organism>
<dbReference type="GO" id="GO:0009103">
    <property type="term" value="P:lipopolysaccharide biosynthetic process"/>
    <property type="evidence" value="ECO:0007669"/>
    <property type="project" value="TreeGrafter"/>
</dbReference>
<dbReference type="PANTHER" id="PTHR46401:SF2">
    <property type="entry name" value="GLYCOSYLTRANSFERASE WBBK-RELATED"/>
    <property type="match status" value="1"/>
</dbReference>
<dbReference type="GO" id="GO:0016757">
    <property type="term" value="F:glycosyltransferase activity"/>
    <property type="evidence" value="ECO:0007669"/>
    <property type="project" value="InterPro"/>
</dbReference>
<sequence>MRIGYDGKRAVQNFTGLGNYSRYVVQSLSAFAPENEYWLYAPVHRENQQLSSMVAESRGTVSVHYPSYWLWRGMTSLWRVGGIRRTLKRDNIQLFHGLSNELPLTIHRVREVKSVVTVHDLIFLRLSHCFSLVDRLIYNYKCRYACKHADHIIAVSECTKRDIIHYYGIPADKISVIYQGCSSLYACRVGKDKRKEVMRSYRLPERYILSVGTIEERKNALAIVKALEYLPDELHFVLVGRPTAYIHQLKEFMTKAGLQDRVHFLHGIPSDDLPAIYQSAETFVYPSVYEGFGIPILEALHSGIPVVAATGSCLEEAGGEHSLYVSPHDVEGLAAAIARTQEPSLRATMIEEGLKWAQRFTQEQMACETMECYRKVLTKET</sequence>
<dbReference type="SUPFAM" id="SSF53756">
    <property type="entry name" value="UDP-Glycosyltransferase/glycogen phosphorylase"/>
    <property type="match status" value="1"/>
</dbReference>
<feature type="domain" description="Glycosyltransferase subfamily 4-like N-terminal" evidence="3">
    <location>
        <begin position="47"/>
        <end position="180"/>
    </location>
</feature>
<dbReference type="InterPro" id="IPR001296">
    <property type="entry name" value="Glyco_trans_1"/>
</dbReference>
<evidence type="ECO:0000313" key="4">
    <source>
        <dbReference type="EMBL" id="KDS52419.1"/>
    </source>
</evidence>
<evidence type="ECO:0000313" key="5">
    <source>
        <dbReference type="Proteomes" id="UP000028013"/>
    </source>
</evidence>
<dbReference type="PATRIC" id="fig|1339349.3.peg.1314"/>
<dbReference type="Pfam" id="PF13439">
    <property type="entry name" value="Glyco_transf_4"/>
    <property type="match status" value="1"/>
</dbReference>
<keyword evidence="1 4" id="KW-0808">Transferase</keyword>
<feature type="domain" description="Glycosyl transferase family 1" evidence="2">
    <location>
        <begin position="204"/>
        <end position="355"/>
    </location>
</feature>
<proteinExistence type="predicted"/>
<name>A0A078S2W5_BACUN</name>